<dbReference type="EMBL" id="GBRH01189657">
    <property type="protein sequence ID" value="JAE08239.1"/>
    <property type="molecule type" value="Transcribed_RNA"/>
</dbReference>
<dbReference type="AlphaFoldDB" id="A0A0A9FAK1"/>
<feature type="transmembrane region" description="Helical" evidence="1">
    <location>
        <begin position="21"/>
        <end position="42"/>
    </location>
</feature>
<name>A0A0A9FAK1_ARUDO</name>
<protein>
    <submittedName>
        <fullName evidence="2">Uncharacterized protein</fullName>
    </submittedName>
</protein>
<reference evidence="2" key="1">
    <citation type="submission" date="2014-09" db="EMBL/GenBank/DDBJ databases">
        <authorList>
            <person name="Magalhaes I.L.F."/>
            <person name="Oliveira U."/>
            <person name="Santos F.R."/>
            <person name="Vidigal T.H.D.A."/>
            <person name="Brescovit A.D."/>
            <person name="Santos A.J."/>
        </authorList>
    </citation>
    <scope>NUCLEOTIDE SEQUENCE</scope>
    <source>
        <tissue evidence="2">Shoot tissue taken approximately 20 cm above the soil surface</tissue>
    </source>
</reference>
<evidence type="ECO:0000256" key="1">
    <source>
        <dbReference type="SAM" id="Phobius"/>
    </source>
</evidence>
<sequence length="49" mass="5786">MKMEPLQNNRNHQLVPSHFPLIYLILLMMAPLLAWIVIRTFFPSVHSVQ</sequence>
<keyword evidence="1" id="KW-0812">Transmembrane</keyword>
<keyword evidence="1" id="KW-0472">Membrane</keyword>
<evidence type="ECO:0000313" key="2">
    <source>
        <dbReference type="EMBL" id="JAE08239.1"/>
    </source>
</evidence>
<reference evidence="2" key="2">
    <citation type="journal article" date="2015" name="Data Brief">
        <title>Shoot transcriptome of the giant reed, Arundo donax.</title>
        <authorList>
            <person name="Barrero R.A."/>
            <person name="Guerrero F.D."/>
            <person name="Moolhuijzen P."/>
            <person name="Goolsby J.A."/>
            <person name="Tidwell J."/>
            <person name="Bellgard S.E."/>
            <person name="Bellgard M.I."/>
        </authorList>
    </citation>
    <scope>NUCLEOTIDE SEQUENCE</scope>
    <source>
        <tissue evidence="2">Shoot tissue taken approximately 20 cm above the soil surface</tissue>
    </source>
</reference>
<keyword evidence="1" id="KW-1133">Transmembrane helix</keyword>
<accession>A0A0A9FAK1</accession>
<proteinExistence type="predicted"/>
<organism evidence="2">
    <name type="scientific">Arundo donax</name>
    <name type="common">Giant reed</name>
    <name type="synonym">Donax arundinaceus</name>
    <dbReference type="NCBI Taxonomy" id="35708"/>
    <lineage>
        <taxon>Eukaryota</taxon>
        <taxon>Viridiplantae</taxon>
        <taxon>Streptophyta</taxon>
        <taxon>Embryophyta</taxon>
        <taxon>Tracheophyta</taxon>
        <taxon>Spermatophyta</taxon>
        <taxon>Magnoliopsida</taxon>
        <taxon>Liliopsida</taxon>
        <taxon>Poales</taxon>
        <taxon>Poaceae</taxon>
        <taxon>PACMAD clade</taxon>
        <taxon>Arundinoideae</taxon>
        <taxon>Arundineae</taxon>
        <taxon>Arundo</taxon>
    </lineage>
</organism>